<sequence>MNWRLLTLLVVPLALAYAPGAIALTPTEKNLAFDSYNNAFYVANGGNGYYVVDTNRGAPGRFHFWKVCEQIEAAEDAYDRT</sequence>
<dbReference type="EMBL" id="AAMD01000005">
    <property type="protein sequence ID" value="EAU69594.1"/>
    <property type="molecule type" value="Genomic_DNA"/>
</dbReference>
<dbReference type="Proteomes" id="UP000032702">
    <property type="component" value="Unassembled WGS sequence"/>
</dbReference>
<comment type="caution">
    <text evidence="2">The sequence shown here is derived from an EMBL/GenBank/DDBJ whole genome shotgun (WGS) entry which is preliminary data.</text>
</comment>
<reference evidence="2 3" key="1">
    <citation type="submission" date="2006-04" db="EMBL/GenBank/DDBJ databases">
        <authorList>
            <person name="Nierman W.C."/>
        </authorList>
    </citation>
    <scope>NUCLEOTIDE SEQUENCE [LARGE SCALE GENOMIC DNA]</scope>
    <source>
        <strain evidence="2 3">DW4/3-1</strain>
    </source>
</reference>
<evidence type="ECO:0000256" key="1">
    <source>
        <dbReference type="SAM" id="SignalP"/>
    </source>
</evidence>
<accession>Q09CK3</accession>
<evidence type="ECO:0000313" key="3">
    <source>
        <dbReference type="Proteomes" id="UP000032702"/>
    </source>
</evidence>
<dbReference type="AlphaFoldDB" id="Q09CK3"/>
<gene>
    <name evidence="2" type="ORF">STIAU_2125</name>
</gene>
<proteinExistence type="predicted"/>
<protein>
    <submittedName>
        <fullName evidence="2">Uncharacterized protein</fullName>
    </submittedName>
</protein>
<name>Q09CK3_STIAD</name>
<organism evidence="2 3">
    <name type="scientific">Stigmatella aurantiaca (strain DW4/3-1)</name>
    <dbReference type="NCBI Taxonomy" id="378806"/>
    <lineage>
        <taxon>Bacteria</taxon>
        <taxon>Pseudomonadati</taxon>
        <taxon>Myxococcota</taxon>
        <taxon>Myxococcia</taxon>
        <taxon>Myxococcales</taxon>
        <taxon>Cystobacterineae</taxon>
        <taxon>Archangiaceae</taxon>
        <taxon>Stigmatella</taxon>
    </lineage>
</organism>
<feature type="non-terminal residue" evidence="2">
    <location>
        <position position="81"/>
    </location>
</feature>
<feature type="signal peptide" evidence="1">
    <location>
        <begin position="1"/>
        <end position="23"/>
    </location>
</feature>
<evidence type="ECO:0000313" key="2">
    <source>
        <dbReference type="EMBL" id="EAU69594.1"/>
    </source>
</evidence>
<keyword evidence="1" id="KW-0732">Signal</keyword>
<feature type="chain" id="PRO_5004167356" evidence="1">
    <location>
        <begin position="24"/>
        <end position="81"/>
    </location>
</feature>